<keyword evidence="8" id="KW-1133">Transmembrane helix</keyword>
<dbReference type="GO" id="GO:0071973">
    <property type="term" value="P:bacterial-type flagellum-dependent cell motility"/>
    <property type="evidence" value="ECO:0007669"/>
    <property type="project" value="InterPro"/>
</dbReference>
<accession>A0A6J4RV89</accession>
<gene>
    <name evidence="11" type="ORF">AVDCRST_MAG30-645</name>
</gene>
<comment type="similarity">
    <text evidence="3 10">Belongs to the FliL family.</text>
</comment>
<dbReference type="EMBL" id="CADCVS010000108">
    <property type="protein sequence ID" value="CAA9478530.1"/>
    <property type="molecule type" value="Genomic_DNA"/>
</dbReference>
<evidence type="ECO:0000256" key="1">
    <source>
        <dbReference type="ARBA" id="ARBA00002254"/>
    </source>
</evidence>
<evidence type="ECO:0000256" key="2">
    <source>
        <dbReference type="ARBA" id="ARBA00004162"/>
    </source>
</evidence>
<keyword evidence="9 10" id="KW-0472">Membrane</keyword>
<dbReference type="Pfam" id="PF03748">
    <property type="entry name" value="FliL"/>
    <property type="match status" value="1"/>
</dbReference>
<name>A0A6J4RV89_9ACTN</name>
<dbReference type="InterPro" id="IPR005503">
    <property type="entry name" value="FliL"/>
</dbReference>
<evidence type="ECO:0000256" key="5">
    <source>
        <dbReference type="ARBA" id="ARBA00022500"/>
    </source>
</evidence>
<evidence type="ECO:0000256" key="6">
    <source>
        <dbReference type="ARBA" id="ARBA00022692"/>
    </source>
</evidence>
<evidence type="ECO:0000256" key="4">
    <source>
        <dbReference type="ARBA" id="ARBA00022475"/>
    </source>
</evidence>
<evidence type="ECO:0000313" key="11">
    <source>
        <dbReference type="EMBL" id="CAA9478530.1"/>
    </source>
</evidence>
<evidence type="ECO:0000256" key="3">
    <source>
        <dbReference type="ARBA" id="ARBA00008281"/>
    </source>
</evidence>
<evidence type="ECO:0000256" key="10">
    <source>
        <dbReference type="RuleBase" id="RU364125"/>
    </source>
</evidence>
<keyword evidence="5 10" id="KW-0145">Chemotaxis</keyword>
<comment type="function">
    <text evidence="1 10">Controls the rotational direction of flagella during chemotaxis.</text>
</comment>
<dbReference type="AlphaFoldDB" id="A0A6J4RV89"/>
<keyword evidence="4 10" id="KW-1003">Cell membrane</keyword>
<evidence type="ECO:0000256" key="8">
    <source>
        <dbReference type="ARBA" id="ARBA00022989"/>
    </source>
</evidence>
<comment type="subcellular location">
    <subcellularLocation>
        <location evidence="2">Cell membrane</location>
        <topology evidence="2">Single-pass membrane protein</topology>
    </subcellularLocation>
</comment>
<reference evidence="11" key="1">
    <citation type="submission" date="2020-02" db="EMBL/GenBank/DDBJ databases">
        <authorList>
            <person name="Meier V. D."/>
        </authorList>
    </citation>
    <scope>NUCLEOTIDE SEQUENCE</scope>
    <source>
        <strain evidence="11">AVDCRST_MAG30</strain>
    </source>
</reference>
<keyword evidence="6" id="KW-0812">Transmembrane</keyword>
<evidence type="ECO:0000256" key="7">
    <source>
        <dbReference type="ARBA" id="ARBA00022779"/>
    </source>
</evidence>
<proteinExistence type="inferred from homology"/>
<sequence length="152" mass="16390">MNKKKLMMLIPILVIALGAGYKFVIAKPKAAEAKPKVEGTVYVLGKEFLVNLADGHFGKLTVGLVLSPKDHSTEPAEAAHGAAPAKPPEGFGAMHQEAVVRDVITDALTGLDKEKLVEAEAREALKKRVARTIKKRTDVHVDDVLFTDVTVQ</sequence>
<dbReference type="GO" id="GO:0006935">
    <property type="term" value="P:chemotaxis"/>
    <property type="evidence" value="ECO:0007669"/>
    <property type="project" value="UniProtKB-KW"/>
</dbReference>
<evidence type="ECO:0000256" key="9">
    <source>
        <dbReference type="ARBA" id="ARBA00023136"/>
    </source>
</evidence>
<dbReference type="GO" id="GO:0009425">
    <property type="term" value="C:bacterial-type flagellum basal body"/>
    <property type="evidence" value="ECO:0007669"/>
    <property type="project" value="InterPro"/>
</dbReference>
<keyword evidence="7 10" id="KW-0283">Flagellar rotation</keyword>
<organism evidence="11">
    <name type="scientific">uncultured Solirubrobacteraceae bacterium</name>
    <dbReference type="NCBI Taxonomy" id="1162706"/>
    <lineage>
        <taxon>Bacteria</taxon>
        <taxon>Bacillati</taxon>
        <taxon>Actinomycetota</taxon>
        <taxon>Thermoleophilia</taxon>
        <taxon>Solirubrobacterales</taxon>
        <taxon>Solirubrobacteraceae</taxon>
        <taxon>environmental samples</taxon>
    </lineage>
</organism>
<protein>
    <recommendedName>
        <fullName evidence="10">Flagellar protein FliL</fullName>
    </recommendedName>
</protein>
<dbReference type="GO" id="GO:0005886">
    <property type="term" value="C:plasma membrane"/>
    <property type="evidence" value="ECO:0007669"/>
    <property type="project" value="UniProtKB-SubCell"/>
</dbReference>